<feature type="domain" description="B3/B4 tRNA-binding" evidence="2">
    <location>
        <begin position="207"/>
        <end position="362"/>
    </location>
</feature>
<dbReference type="Proteomes" id="UP001501147">
    <property type="component" value="Unassembled WGS sequence"/>
</dbReference>
<accession>A0ABP9ATE3</accession>
<reference evidence="4" key="1">
    <citation type="journal article" date="2019" name="Int. J. Syst. Evol. Microbiol.">
        <title>The Global Catalogue of Microorganisms (GCM) 10K type strain sequencing project: providing services to taxonomists for standard genome sequencing and annotation.</title>
        <authorList>
            <consortium name="The Broad Institute Genomics Platform"/>
            <consortium name="The Broad Institute Genome Sequencing Center for Infectious Disease"/>
            <person name="Wu L."/>
            <person name="Ma J."/>
        </authorList>
    </citation>
    <scope>NUCLEOTIDE SEQUENCE [LARGE SCALE GENOMIC DNA]</scope>
    <source>
        <strain evidence="4">JCM 18324</strain>
    </source>
</reference>
<feature type="region of interest" description="Disordered" evidence="1">
    <location>
        <begin position="1"/>
        <end position="97"/>
    </location>
</feature>
<sequence length="373" mass="39645">MRPPGLCRARRGRCRRPRGARPAVGTEEAPGLPASQRHARRVPASPRPAPRLPASLRPSCPPQRAVGHGRRVDRHRVPRPPAGAEPPGGGAPTAGVQRTALDGSLYGTMRGRSAGSARRTRPPGPVVRPARWAALLTTERPAMPLSLTVADEVRALAPGFLYVAVEARGLDGTLGGGDATAALLDDAARRLADRLGGRPPHEDPHMAAWRRAYSAFGAKPSRTRNSAEALARRALADGGLPRINPLVDLYNAVSVAHLVPLGGEDADRIEGGMRLVRARGDEPFATTAEGRPVEERPEPGEVVWCDDRGVTCRRWNWRQGVRTRLTAESGNALFLLEGMSPADGALQAAAEELAGHLERLSPGARITLAGPAF</sequence>
<dbReference type="Gene3D" id="3.50.40.10">
    <property type="entry name" value="Phenylalanyl-trna Synthetase, Chain B, domain 3"/>
    <property type="match status" value="1"/>
</dbReference>
<evidence type="ECO:0000313" key="3">
    <source>
        <dbReference type="EMBL" id="GAA4785395.1"/>
    </source>
</evidence>
<dbReference type="SMART" id="SM00873">
    <property type="entry name" value="B3_4"/>
    <property type="match status" value="1"/>
</dbReference>
<dbReference type="SUPFAM" id="SSF56037">
    <property type="entry name" value="PheT/TilS domain"/>
    <property type="match status" value="1"/>
</dbReference>
<proteinExistence type="predicted"/>
<organism evidence="3 4">
    <name type="scientific">Streptomyces sanyensis</name>
    <dbReference type="NCBI Taxonomy" id="568869"/>
    <lineage>
        <taxon>Bacteria</taxon>
        <taxon>Bacillati</taxon>
        <taxon>Actinomycetota</taxon>
        <taxon>Actinomycetes</taxon>
        <taxon>Kitasatosporales</taxon>
        <taxon>Streptomycetaceae</taxon>
        <taxon>Streptomyces</taxon>
    </lineage>
</organism>
<evidence type="ECO:0000256" key="1">
    <source>
        <dbReference type="SAM" id="MobiDB-lite"/>
    </source>
</evidence>
<evidence type="ECO:0000313" key="4">
    <source>
        <dbReference type="Proteomes" id="UP001501147"/>
    </source>
</evidence>
<comment type="caution">
    <text evidence="3">The sequence shown here is derived from an EMBL/GenBank/DDBJ whole genome shotgun (WGS) entry which is preliminary data.</text>
</comment>
<name>A0ABP9ATE3_9ACTN</name>
<gene>
    <name evidence="3" type="ORF">GCM10023329_40010</name>
</gene>
<feature type="compositionally biased region" description="Basic residues" evidence="1">
    <location>
        <begin position="8"/>
        <end position="19"/>
    </location>
</feature>
<dbReference type="PANTHER" id="PTHR39209">
    <property type="match status" value="1"/>
</dbReference>
<dbReference type="EMBL" id="BAABJV010000011">
    <property type="protein sequence ID" value="GAA4785395.1"/>
    <property type="molecule type" value="Genomic_DNA"/>
</dbReference>
<feature type="compositionally biased region" description="Basic residues" evidence="1">
    <location>
        <begin position="67"/>
        <end position="78"/>
    </location>
</feature>
<dbReference type="Pfam" id="PF03483">
    <property type="entry name" value="B3_4"/>
    <property type="match status" value="1"/>
</dbReference>
<evidence type="ECO:0000259" key="2">
    <source>
        <dbReference type="SMART" id="SM00873"/>
    </source>
</evidence>
<dbReference type="InterPro" id="IPR005146">
    <property type="entry name" value="B3/B4_tRNA-bd"/>
</dbReference>
<dbReference type="PANTHER" id="PTHR39209:SF2">
    <property type="entry name" value="CYTOPLASMIC PROTEIN"/>
    <property type="match status" value="1"/>
</dbReference>
<dbReference type="InterPro" id="IPR020825">
    <property type="entry name" value="Phe-tRNA_synthase-like_B3/B4"/>
</dbReference>
<keyword evidence="4" id="KW-1185">Reference proteome</keyword>
<protein>
    <recommendedName>
        <fullName evidence="2">B3/B4 tRNA-binding domain-containing protein</fullName>
    </recommendedName>
</protein>